<proteinExistence type="predicted"/>
<dbReference type="Proteomes" id="UP000002505">
    <property type="component" value="Plasmid pACHL01"/>
</dbReference>
<keyword evidence="3" id="KW-1185">Reference proteome</keyword>
<dbReference type="EMBL" id="CP001342">
    <property type="protein sequence ID" value="ACL42300.1"/>
    <property type="molecule type" value="Genomic_DNA"/>
</dbReference>
<organism evidence="2 3">
    <name type="scientific">Pseudarthrobacter chlorophenolicus (strain ATCC 700700 / DSM 12829 / CIP 107037 / JCM 12360 / KCTC 9906 / NCIMB 13794 / A6)</name>
    <name type="common">Arthrobacter chlorophenolicus</name>
    <dbReference type="NCBI Taxonomy" id="452863"/>
    <lineage>
        <taxon>Bacteria</taxon>
        <taxon>Bacillati</taxon>
        <taxon>Actinomycetota</taxon>
        <taxon>Actinomycetes</taxon>
        <taxon>Micrococcales</taxon>
        <taxon>Micrococcaceae</taxon>
        <taxon>Pseudarthrobacter</taxon>
    </lineage>
</organism>
<dbReference type="AlphaFoldDB" id="B8HIQ3"/>
<gene>
    <name evidence="2" type="ordered locus">Achl_4349</name>
</gene>
<geneLocation type="plasmid" evidence="2 3">
    <name>pACHL01</name>
</geneLocation>
<feature type="region of interest" description="Disordered" evidence="1">
    <location>
        <begin position="1"/>
        <end position="20"/>
    </location>
</feature>
<reference evidence="2" key="1">
    <citation type="submission" date="2009-01" db="EMBL/GenBank/DDBJ databases">
        <title>Complete sequence of plasmid1 of Arthrobacter chlorophenolicus A6.</title>
        <authorList>
            <consortium name="US DOE Joint Genome Institute"/>
            <person name="Lucas S."/>
            <person name="Copeland A."/>
            <person name="Lapidus A."/>
            <person name="Glavina del Rio T."/>
            <person name="Tice H."/>
            <person name="Bruce D."/>
            <person name="Goodwin L."/>
            <person name="Pitluck S."/>
            <person name="Goltsman E."/>
            <person name="Clum A."/>
            <person name="Larimer F."/>
            <person name="Land M."/>
            <person name="Hauser L."/>
            <person name="Kyrpides N."/>
            <person name="Mikhailova N."/>
            <person name="Jansson J."/>
            <person name="Richardson P."/>
        </authorList>
    </citation>
    <scope>NUCLEOTIDE SEQUENCE [LARGE SCALE GENOMIC DNA]</scope>
    <source>
        <strain evidence="2">A6</strain>
        <plasmid evidence="2">pACHL01</plasmid>
    </source>
</reference>
<sequence length="156" mass="17429">MTLPHPDKSQPSPWKNWPEHLPQPAAVHSIEKVDDETRNAYKITMPNGATCALWWVINSWDGDYELDRSPGDWTPYGLAFDEEAGLLDGPGSDCVYEAVEEWARQERGRPCPTCRCSGRVLGVNTSKGLAYLLSPKYEWETCPTCLGMSLIPHPPA</sequence>
<evidence type="ECO:0000313" key="3">
    <source>
        <dbReference type="Proteomes" id="UP000002505"/>
    </source>
</evidence>
<accession>B8HIQ3</accession>
<dbReference type="KEGG" id="ach:Achl_4349"/>
<dbReference type="RefSeq" id="WP_012623317.1">
    <property type="nucleotide sequence ID" value="NC_011879.1"/>
</dbReference>
<dbReference type="HOGENOM" id="CLU_1683023_0_0_11"/>
<protein>
    <submittedName>
        <fullName evidence="2">Uncharacterized protein</fullName>
    </submittedName>
</protein>
<name>B8HIQ3_PSECP</name>
<evidence type="ECO:0000256" key="1">
    <source>
        <dbReference type="SAM" id="MobiDB-lite"/>
    </source>
</evidence>
<evidence type="ECO:0000313" key="2">
    <source>
        <dbReference type="EMBL" id="ACL42300.1"/>
    </source>
</evidence>
<keyword evidence="2" id="KW-0614">Plasmid</keyword>